<evidence type="ECO:0000313" key="2">
    <source>
        <dbReference type="EMBL" id="TSB44156.1"/>
    </source>
</evidence>
<keyword evidence="3" id="KW-1185">Reference proteome</keyword>
<reference evidence="2 3" key="1">
    <citation type="submission" date="2019-07" db="EMBL/GenBank/DDBJ databases">
        <title>Draft genome for Streptomyces benahoarensis MZ03-48.</title>
        <authorList>
            <person name="Gonzalez-Pimentel J.L."/>
        </authorList>
    </citation>
    <scope>NUCLEOTIDE SEQUENCE [LARGE SCALE GENOMIC DNA]</scope>
    <source>
        <strain evidence="2 3">MZ03-48</strain>
    </source>
</reference>
<dbReference type="RefSeq" id="WP_143939546.1">
    <property type="nucleotide sequence ID" value="NZ_VKLS01000002.1"/>
</dbReference>
<dbReference type="OrthoDB" id="3657225at2"/>
<gene>
    <name evidence="2" type="ORF">FNZ23_00655</name>
</gene>
<dbReference type="InterPro" id="IPR038721">
    <property type="entry name" value="IS701-like_DDE_dom"/>
</dbReference>
<dbReference type="AlphaFoldDB" id="A0A553ZS76"/>
<organism evidence="2 3">
    <name type="scientific">Streptomyces benahoarensis</name>
    <dbReference type="NCBI Taxonomy" id="2595054"/>
    <lineage>
        <taxon>Bacteria</taxon>
        <taxon>Bacillati</taxon>
        <taxon>Actinomycetota</taxon>
        <taxon>Actinomycetes</taxon>
        <taxon>Kitasatosporales</taxon>
        <taxon>Streptomycetaceae</taxon>
        <taxon>Streptomyces</taxon>
    </lineage>
</organism>
<dbReference type="PANTHER" id="PTHR33627:SF1">
    <property type="entry name" value="TRANSPOSASE"/>
    <property type="match status" value="1"/>
</dbReference>
<protein>
    <submittedName>
        <fullName evidence="2">Transposase</fullName>
    </submittedName>
</protein>
<dbReference type="EMBL" id="VKLS01000002">
    <property type="protein sequence ID" value="TSB44156.1"/>
    <property type="molecule type" value="Genomic_DNA"/>
</dbReference>
<dbReference type="Pfam" id="PF13546">
    <property type="entry name" value="DDE_5"/>
    <property type="match status" value="1"/>
</dbReference>
<comment type="caution">
    <text evidence="2">The sequence shown here is derived from an EMBL/GenBank/DDBJ whole genome shotgun (WGS) entry which is preliminary data.</text>
</comment>
<evidence type="ECO:0000313" key="3">
    <source>
        <dbReference type="Proteomes" id="UP000320888"/>
    </source>
</evidence>
<sequence length="392" mass="43494">MLTSSDDLSRFCASVFASMARHDQRRWGEVYVRGLVEVPGRKSVRRISESLLGRRADQSLQQFVNQSSWDWHPVRERIAHEVSAALAPRALVVEEVVLPKSGRSSVGVAQQFSQTLGRVLNCQLGLVVMAAGPVGVAPINWRLLLPRSWDADHDRRSRSRVPCHVRYRSRWHHLLDTLDEMTVDWRAKPLPVVVDASRSSSAVALIRGLESRGLRYVVRVSCSTPLVRLAAGELVTVGERLARAGDSQGPAQHWRDNRAAGSRYSTVLLPDSAATCRARGVGFPHRTRRVMVEWGAEPNNVESAWITNVESVRSSDVFELLALWSQASRGLQRLGEQSGLRHFEGRSFRGWHHHVTLVSAAHAYELLGRLHGDGGGCAVSNRAAANKVESLQ</sequence>
<dbReference type="InterPro" id="IPR039365">
    <property type="entry name" value="IS701-like"/>
</dbReference>
<dbReference type="Proteomes" id="UP000320888">
    <property type="component" value="Unassembled WGS sequence"/>
</dbReference>
<evidence type="ECO:0000259" key="1">
    <source>
        <dbReference type="Pfam" id="PF13546"/>
    </source>
</evidence>
<feature type="domain" description="Transposase IS701-like DDE" evidence="1">
    <location>
        <begin position="15"/>
        <end position="229"/>
    </location>
</feature>
<proteinExistence type="predicted"/>
<name>A0A553ZS76_9ACTN</name>
<dbReference type="PANTHER" id="PTHR33627">
    <property type="entry name" value="TRANSPOSASE"/>
    <property type="match status" value="1"/>
</dbReference>
<accession>A0A553ZS76</accession>